<evidence type="ECO:0000313" key="2">
    <source>
        <dbReference type="Proteomes" id="UP000028542"/>
    </source>
</evidence>
<dbReference type="eggNOG" id="ENOG5031D5E">
    <property type="taxonomic scope" value="Bacteria"/>
</dbReference>
<dbReference type="RefSeq" id="WP_035135075.1">
    <property type="nucleotide sequence ID" value="NZ_JPMD01000041.1"/>
</dbReference>
<protein>
    <submittedName>
        <fullName evidence="1">Uncharacterized protein</fullName>
    </submittedName>
</protein>
<dbReference type="Proteomes" id="UP000028542">
    <property type="component" value="Unassembled WGS sequence"/>
</dbReference>
<proteinExistence type="predicted"/>
<comment type="caution">
    <text evidence="1">The sequence shown here is derived from an EMBL/GenBank/DDBJ whole genome shotgun (WGS) entry which is preliminary data.</text>
</comment>
<gene>
    <name evidence="1" type="ORF">IO99_16245</name>
</gene>
<reference evidence="1 2" key="1">
    <citation type="submission" date="2014-07" db="EMBL/GenBank/DDBJ databases">
        <title>Draft genome of Clostridium sulfidigenes 113A isolated from sediments associated with methane hydrate from Krishna Godavari basin.</title>
        <authorList>
            <person name="Honkalas V.S."/>
            <person name="Dabir A.P."/>
            <person name="Arora P."/>
            <person name="Dhakephalkar P.K."/>
        </authorList>
    </citation>
    <scope>NUCLEOTIDE SEQUENCE [LARGE SCALE GENOMIC DNA]</scope>
    <source>
        <strain evidence="1 2">113A</strain>
    </source>
</reference>
<dbReference type="AlphaFoldDB" id="A0A084J878"/>
<dbReference type="EMBL" id="JPMD01000041">
    <property type="protein sequence ID" value="KEZ85162.1"/>
    <property type="molecule type" value="Genomic_DNA"/>
</dbReference>
<evidence type="ECO:0000313" key="1">
    <source>
        <dbReference type="EMBL" id="KEZ85162.1"/>
    </source>
</evidence>
<accession>A0A084J878</accession>
<sequence>MEFKEIIKRVKKTEYLGYFDVIEHRECIKNLVIFESEADNLEKDIPEPWFVRKKEFDRAKDDSPTLIKINIYNRVADAINDMVMYDNINESDIELLKEYPDITKRIIERKYEDLDKSISKIKEDKKGKLIPIMNKAKACLEEIGKRLN</sequence>
<name>A0A084J878_9CLOT</name>
<organism evidence="1 2">
    <name type="scientific">Clostridium sulfidigenes</name>
    <dbReference type="NCBI Taxonomy" id="318464"/>
    <lineage>
        <taxon>Bacteria</taxon>
        <taxon>Bacillati</taxon>
        <taxon>Bacillota</taxon>
        <taxon>Clostridia</taxon>
        <taxon>Eubacteriales</taxon>
        <taxon>Clostridiaceae</taxon>
        <taxon>Clostridium</taxon>
    </lineage>
</organism>
<keyword evidence="2" id="KW-1185">Reference proteome</keyword>